<proteinExistence type="inferred from homology"/>
<evidence type="ECO:0000256" key="1">
    <source>
        <dbReference type="ARBA" id="ARBA00022679"/>
    </source>
</evidence>
<dbReference type="PANTHER" id="PTHR43675">
    <property type="entry name" value="ARSENITE METHYLTRANSFERASE"/>
    <property type="match status" value="1"/>
</dbReference>
<evidence type="ECO:0000256" key="4">
    <source>
        <dbReference type="ARBA" id="ARBA00034521"/>
    </source>
</evidence>
<evidence type="ECO:0000256" key="6">
    <source>
        <dbReference type="ARBA" id="ARBA00047941"/>
    </source>
</evidence>
<dbReference type="InterPro" id="IPR025714">
    <property type="entry name" value="Methyltranfer_dom"/>
</dbReference>
<dbReference type="InterPro" id="IPR029063">
    <property type="entry name" value="SAM-dependent_MTases_sf"/>
</dbReference>
<keyword evidence="1" id="KW-0808">Transferase</keyword>
<comment type="similarity">
    <text evidence="3">Belongs to the methyltransferase superfamily. Arsenite methyltransferase family.</text>
</comment>
<name>A0A1F5A5Y8_9BACT</name>
<comment type="catalytic activity">
    <reaction evidence="8">
        <text>arsenic triglutathione + 3 [thioredoxin]-dithiol + 3 S-adenosyl-L-methionine = trimethylarsine + 3 [thioredoxin]-disulfide + 3 glutathione + 3 S-adenosyl-L-homocysteine + 3 H(+)</text>
        <dbReference type="Rhea" id="RHEA:69432"/>
        <dbReference type="Rhea" id="RHEA-COMP:10698"/>
        <dbReference type="Rhea" id="RHEA-COMP:10700"/>
        <dbReference type="ChEBI" id="CHEBI:15378"/>
        <dbReference type="ChEBI" id="CHEBI:27130"/>
        <dbReference type="ChEBI" id="CHEBI:29950"/>
        <dbReference type="ChEBI" id="CHEBI:50058"/>
        <dbReference type="ChEBI" id="CHEBI:57856"/>
        <dbReference type="ChEBI" id="CHEBI:57925"/>
        <dbReference type="ChEBI" id="CHEBI:59789"/>
        <dbReference type="ChEBI" id="CHEBI:183640"/>
        <dbReference type="EC" id="2.1.1.137"/>
    </reaction>
</comment>
<dbReference type="Gene3D" id="3.40.50.150">
    <property type="entry name" value="Vaccinia Virus protein VP39"/>
    <property type="match status" value="1"/>
</dbReference>
<dbReference type="CDD" id="cd02440">
    <property type="entry name" value="AdoMet_MTases"/>
    <property type="match status" value="1"/>
</dbReference>
<organism evidence="10 11">
    <name type="scientific">Candidatus Sediminicultor quintus</name>
    <dbReference type="NCBI Taxonomy" id="1797291"/>
    <lineage>
        <taxon>Bacteria</taxon>
        <taxon>Pseudomonadati</taxon>
        <taxon>Atribacterota</taxon>
        <taxon>Candidatus Phoenicimicrobiia</taxon>
        <taxon>Candidatus Pheonicimicrobiales</taxon>
        <taxon>Candidatus Phoenicimicrobiaceae</taxon>
        <taxon>Candidatus Sediminicultor</taxon>
    </lineage>
</organism>
<keyword evidence="2" id="KW-0949">S-adenosyl-L-methionine</keyword>
<evidence type="ECO:0000256" key="5">
    <source>
        <dbReference type="ARBA" id="ARBA00034545"/>
    </source>
</evidence>
<comment type="catalytic activity">
    <reaction evidence="7">
        <text>arsenic triglutathione + 2 [thioredoxin]-dithiol + 2 S-adenosyl-L-methionine + H2O = dimethylarsinous acid + 2 [thioredoxin]-disulfide + 3 glutathione + 2 S-adenosyl-L-homocysteine + 2 H(+)</text>
        <dbReference type="Rhea" id="RHEA:69464"/>
        <dbReference type="Rhea" id="RHEA-COMP:10698"/>
        <dbReference type="Rhea" id="RHEA-COMP:10700"/>
        <dbReference type="ChEBI" id="CHEBI:15377"/>
        <dbReference type="ChEBI" id="CHEBI:15378"/>
        <dbReference type="ChEBI" id="CHEBI:23808"/>
        <dbReference type="ChEBI" id="CHEBI:29950"/>
        <dbReference type="ChEBI" id="CHEBI:50058"/>
        <dbReference type="ChEBI" id="CHEBI:57856"/>
        <dbReference type="ChEBI" id="CHEBI:57925"/>
        <dbReference type="ChEBI" id="CHEBI:59789"/>
        <dbReference type="ChEBI" id="CHEBI:183640"/>
        <dbReference type="EC" id="2.1.1.137"/>
    </reaction>
</comment>
<evidence type="ECO:0000313" key="10">
    <source>
        <dbReference type="EMBL" id="OGD13982.1"/>
    </source>
</evidence>
<dbReference type="EMBL" id="MEYH01000095">
    <property type="protein sequence ID" value="OGD13982.1"/>
    <property type="molecule type" value="Genomic_DNA"/>
</dbReference>
<dbReference type="GO" id="GO:0030791">
    <property type="term" value="F:arsenite methyltransferase activity"/>
    <property type="evidence" value="ECO:0007669"/>
    <property type="project" value="UniProtKB-EC"/>
</dbReference>
<dbReference type="STRING" id="1797291.A2V47_07135"/>
<evidence type="ECO:0000256" key="2">
    <source>
        <dbReference type="ARBA" id="ARBA00022691"/>
    </source>
</evidence>
<dbReference type="SUPFAM" id="SSF53335">
    <property type="entry name" value="S-adenosyl-L-methionine-dependent methyltransferases"/>
    <property type="match status" value="1"/>
</dbReference>
<gene>
    <name evidence="10" type="ORF">A2V47_07135</name>
</gene>
<reference evidence="10 11" key="1">
    <citation type="journal article" date="2016" name="Nat. Commun.">
        <title>Thousands of microbial genomes shed light on interconnected biogeochemical processes in an aquifer system.</title>
        <authorList>
            <person name="Anantharaman K."/>
            <person name="Brown C.T."/>
            <person name="Hug L.A."/>
            <person name="Sharon I."/>
            <person name="Castelle C.J."/>
            <person name="Probst A.J."/>
            <person name="Thomas B.C."/>
            <person name="Singh A."/>
            <person name="Wilkins M.J."/>
            <person name="Karaoz U."/>
            <person name="Brodie E.L."/>
            <person name="Williams K.H."/>
            <person name="Hubbard S.S."/>
            <person name="Banfield J.F."/>
        </authorList>
    </citation>
    <scope>NUCLEOTIDE SEQUENCE [LARGE SCALE GENOMIC DNA]</scope>
</reference>
<dbReference type="PANTHER" id="PTHR43675:SF8">
    <property type="entry name" value="ARSENITE METHYLTRANSFERASE"/>
    <property type="match status" value="1"/>
</dbReference>
<dbReference type="NCBIfam" id="NF008823">
    <property type="entry name" value="PRK11873.1"/>
    <property type="match status" value="1"/>
</dbReference>
<evidence type="ECO:0000256" key="8">
    <source>
        <dbReference type="ARBA" id="ARBA00048428"/>
    </source>
</evidence>
<dbReference type="EC" id="2.1.1.137" evidence="4"/>
<accession>A0A1F5A5Y8</accession>
<dbReference type="Pfam" id="PF13847">
    <property type="entry name" value="Methyltransf_31"/>
    <property type="match status" value="1"/>
</dbReference>
<evidence type="ECO:0000259" key="9">
    <source>
        <dbReference type="Pfam" id="PF13847"/>
    </source>
</evidence>
<evidence type="ECO:0000256" key="7">
    <source>
        <dbReference type="ARBA" id="ARBA00047943"/>
    </source>
</evidence>
<dbReference type="Proteomes" id="UP000177701">
    <property type="component" value="Unassembled WGS sequence"/>
</dbReference>
<protein>
    <recommendedName>
        <fullName evidence="5">Arsenite methyltransferase</fullName>
        <ecNumber evidence="4">2.1.1.137</ecNumber>
    </recommendedName>
</protein>
<dbReference type="InterPro" id="IPR026669">
    <property type="entry name" value="Arsenite_MeTrfase-like"/>
</dbReference>
<evidence type="ECO:0000313" key="11">
    <source>
        <dbReference type="Proteomes" id="UP000177701"/>
    </source>
</evidence>
<comment type="catalytic activity">
    <reaction evidence="6">
        <text>arsenic triglutathione + [thioredoxin]-dithiol + S-adenosyl-L-methionine + 2 H2O = methylarsonous acid + [thioredoxin]-disulfide + 3 glutathione + S-adenosyl-L-homocysteine + H(+)</text>
        <dbReference type="Rhea" id="RHEA:69460"/>
        <dbReference type="Rhea" id="RHEA-COMP:10698"/>
        <dbReference type="Rhea" id="RHEA-COMP:10700"/>
        <dbReference type="ChEBI" id="CHEBI:15377"/>
        <dbReference type="ChEBI" id="CHEBI:15378"/>
        <dbReference type="ChEBI" id="CHEBI:17826"/>
        <dbReference type="ChEBI" id="CHEBI:29950"/>
        <dbReference type="ChEBI" id="CHEBI:50058"/>
        <dbReference type="ChEBI" id="CHEBI:57856"/>
        <dbReference type="ChEBI" id="CHEBI:57925"/>
        <dbReference type="ChEBI" id="CHEBI:59789"/>
        <dbReference type="ChEBI" id="CHEBI:183640"/>
        <dbReference type="EC" id="2.1.1.137"/>
    </reaction>
</comment>
<comment type="caution">
    <text evidence="10">The sequence shown here is derived from an EMBL/GenBank/DDBJ whole genome shotgun (WGS) entry which is preliminary data.</text>
</comment>
<evidence type="ECO:0000256" key="3">
    <source>
        <dbReference type="ARBA" id="ARBA00034487"/>
    </source>
</evidence>
<dbReference type="AlphaFoldDB" id="A0A1F5A5Y8"/>
<sequence>MNSKEKKIDVKKIREEVKKTYSEAISRKNLSCCGSFEETDCCAKAKDIGYSEEELNNLLTDSNITTFGCGNPLAYSEVREGDIVLDLGPGAGLDLLIAARKVGPSGQVIGVDMTEEMISKAEENIKAAGVKNVEVRKGLIEDLPVKSSSVDWVISNCVINLSPEKEKVFSEISRVLKPGGRMVVSDMVGENIPEWLRENKNLYSACISGVISEKEYISGLLKAGLEKVKVSERKTYQWDELESFIKSTPEIGEDIKRMAKGSDIKVASIKISAYKPVL</sequence>
<feature type="domain" description="Methyltransferase" evidence="9">
    <location>
        <begin position="81"/>
        <end position="216"/>
    </location>
</feature>